<dbReference type="InterPro" id="IPR025412">
    <property type="entry name" value="DUF4304"/>
</dbReference>
<dbReference type="Proteomes" id="UP000637628">
    <property type="component" value="Unassembled WGS sequence"/>
</dbReference>
<name>A0ABQ3YZE1_9ACTN</name>
<sequence length="200" mass="21534">MPGATVIDQIVRNHLAPALQAEGFVRKGRTFRRVADNGDALLIEVQTASGSRRDEARFFLNIAVLSQPWLGWLSGDHGPVDTAKSVATDGTVQDRIRSDENPQWSADTFVADQDDVDRVGAAAAAAVRSSLPEYLPLLDRAKLLAILRDGAPVPGFCNRLAVRAVLAADAGDAETARADVAEVDRESDDTEFVDWIAGRL</sequence>
<organism evidence="1 2">
    <name type="scientific">Paractinoplanes durhamensis</name>
    <dbReference type="NCBI Taxonomy" id="113563"/>
    <lineage>
        <taxon>Bacteria</taxon>
        <taxon>Bacillati</taxon>
        <taxon>Actinomycetota</taxon>
        <taxon>Actinomycetes</taxon>
        <taxon>Micromonosporales</taxon>
        <taxon>Micromonosporaceae</taxon>
        <taxon>Paractinoplanes</taxon>
    </lineage>
</organism>
<keyword evidence="2" id="KW-1185">Reference proteome</keyword>
<dbReference type="Pfam" id="PF14137">
    <property type="entry name" value="DUF4304"/>
    <property type="match status" value="1"/>
</dbReference>
<evidence type="ECO:0000313" key="1">
    <source>
        <dbReference type="EMBL" id="GIE02945.1"/>
    </source>
</evidence>
<protein>
    <recommendedName>
        <fullName evidence="3">DUF4304 domain-containing protein</fullName>
    </recommendedName>
</protein>
<gene>
    <name evidence="1" type="ORF">Adu01nite_42950</name>
</gene>
<comment type="caution">
    <text evidence="1">The sequence shown here is derived from an EMBL/GenBank/DDBJ whole genome shotgun (WGS) entry which is preliminary data.</text>
</comment>
<evidence type="ECO:0008006" key="3">
    <source>
        <dbReference type="Google" id="ProtNLM"/>
    </source>
</evidence>
<dbReference type="EMBL" id="BOML01000034">
    <property type="protein sequence ID" value="GIE02945.1"/>
    <property type="molecule type" value="Genomic_DNA"/>
</dbReference>
<accession>A0ABQ3YZE1</accession>
<proteinExistence type="predicted"/>
<reference evidence="1 2" key="1">
    <citation type="submission" date="2021-01" db="EMBL/GenBank/DDBJ databases">
        <title>Whole genome shotgun sequence of Actinoplanes durhamensis NBRC 14914.</title>
        <authorList>
            <person name="Komaki H."/>
            <person name="Tamura T."/>
        </authorList>
    </citation>
    <scope>NUCLEOTIDE SEQUENCE [LARGE SCALE GENOMIC DNA]</scope>
    <source>
        <strain evidence="1 2">NBRC 14914</strain>
    </source>
</reference>
<dbReference type="RefSeq" id="WP_203728660.1">
    <property type="nucleotide sequence ID" value="NZ_BAAATX010000062.1"/>
</dbReference>
<evidence type="ECO:0000313" key="2">
    <source>
        <dbReference type="Proteomes" id="UP000637628"/>
    </source>
</evidence>